<protein>
    <recommendedName>
        <fullName evidence="4">Flippase-like domain-containing protein</fullName>
    </recommendedName>
</protein>
<sequence length="330" mass="37990">MQKAATYKSKQFLFLLIKLSIVFGATYFIYYRLTNNDLLDFQVFINLLNSKKIITFTNIVLLITFSIANWFFEVLKWKTVVSPVKSISFSDSVRQSLGALTASLFTPNKIGEYGAKALYFEKKLRKKIVLLTLINNLGQLFATLLFGSVGFSFFLRHYPLNISLNRIYLILAFLLFLSGFVFWFIKQKKYRINGVPVEKLKAFLKKITLKVQLANIAFSLVRYLIFSHQFYFLLFIFGVQAGYWEMMAAISTVYLLTSAIPMLFIFDVLVKGSVAVWVFGFWGVNELSVLSVITLMWLLNFVFPAVAGSYYVLNFSFNPVSFNEKEIADK</sequence>
<reference evidence="2 3" key="1">
    <citation type="submission" date="2020-01" db="EMBL/GenBank/DDBJ databases">
        <title>Leptobacterium flavescens.</title>
        <authorList>
            <person name="Wang G."/>
        </authorList>
    </citation>
    <scope>NUCLEOTIDE SEQUENCE [LARGE SCALE GENOMIC DNA]</scope>
    <source>
        <strain evidence="2 3">KCTC 22160</strain>
    </source>
</reference>
<dbReference type="Proteomes" id="UP000468581">
    <property type="component" value="Unassembled WGS sequence"/>
</dbReference>
<evidence type="ECO:0000256" key="1">
    <source>
        <dbReference type="SAM" id="Phobius"/>
    </source>
</evidence>
<feature type="transmembrane region" description="Helical" evidence="1">
    <location>
        <begin position="290"/>
        <end position="313"/>
    </location>
</feature>
<feature type="transmembrane region" description="Helical" evidence="1">
    <location>
        <begin position="12"/>
        <end position="33"/>
    </location>
</feature>
<evidence type="ECO:0008006" key="4">
    <source>
        <dbReference type="Google" id="ProtNLM"/>
    </source>
</evidence>
<organism evidence="2 3">
    <name type="scientific">Leptobacterium flavescens</name>
    <dbReference type="NCBI Taxonomy" id="472055"/>
    <lineage>
        <taxon>Bacteria</taxon>
        <taxon>Pseudomonadati</taxon>
        <taxon>Bacteroidota</taxon>
        <taxon>Flavobacteriia</taxon>
        <taxon>Flavobacteriales</taxon>
        <taxon>Flavobacteriaceae</taxon>
        <taxon>Leptobacterium</taxon>
    </lineage>
</organism>
<feature type="transmembrane region" description="Helical" evidence="1">
    <location>
        <begin position="263"/>
        <end position="284"/>
    </location>
</feature>
<keyword evidence="1" id="KW-0472">Membrane</keyword>
<keyword evidence="3" id="KW-1185">Reference proteome</keyword>
<evidence type="ECO:0000313" key="2">
    <source>
        <dbReference type="EMBL" id="NER12782.1"/>
    </source>
</evidence>
<comment type="caution">
    <text evidence="2">The sequence shown here is derived from an EMBL/GenBank/DDBJ whole genome shotgun (WGS) entry which is preliminary data.</text>
</comment>
<proteinExistence type="predicted"/>
<feature type="transmembrane region" description="Helical" evidence="1">
    <location>
        <begin position="128"/>
        <end position="155"/>
    </location>
</feature>
<accession>A0A6P0UJQ3</accession>
<keyword evidence="1" id="KW-1133">Transmembrane helix</keyword>
<keyword evidence="1" id="KW-0812">Transmembrane</keyword>
<feature type="transmembrane region" description="Helical" evidence="1">
    <location>
        <begin position="231"/>
        <end position="256"/>
    </location>
</feature>
<feature type="transmembrane region" description="Helical" evidence="1">
    <location>
        <begin position="53"/>
        <end position="72"/>
    </location>
</feature>
<feature type="transmembrane region" description="Helical" evidence="1">
    <location>
        <begin position="167"/>
        <end position="186"/>
    </location>
</feature>
<name>A0A6P0UJQ3_9FLAO</name>
<dbReference type="EMBL" id="JAABOO010000001">
    <property type="protein sequence ID" value="NER12782.1"/>
    <property type="molecule type" value="Genomic_DNA"/>
</dbReference>
<gene>
    <name evidence="2" type="ORF">GWK08_04980</name>
</gene>
<evidence type="ECO:0000313" key="3">
    <source>
        <dbReference type="Proteomes" id="UP000468581"/>
    </source>
</evidence>
<dbReference type="RefSeq" id="WP_163605792.1">
    <property type="nucleotide sequence ID" value="NZ_JAABOO010000001.1"/>
</dbReference>
<dbReference type="AlphaFoldDB" id="A0A6P0UJQ3"/>